<dbReference type="EMBL" id="MN740821">
    <property type="protein sequence ID" value="QHU13537.1"/>
    <property type="molecule type" value="Genomic_DNA"/>
</dbReference>
<evidence type="ECO:0000313" key="1">
    <source>
        <dbReference type="EMBL" id="QHU13537.1"/>
    </source>
</evidence>
<organism evidence="1">
    <name type="scientific">viral metagenome</name>
    <dbReference type="NCBI Taxonomy" id="1070528"/>
    <lineage>
        <taxon>unclassified sequences</taxon>
        <taxon>metagenomes</taxon>
        <taxon>organismal metagenomes</taxon>
    </lineage>
</organism>
<protein>
    <submittedName>
        <fullName evidence="1">Uncharacterized protein</fullName>
    </submittedName>
</protein>
<dbReference type="AlphaFoldDB" id="A0A6C0KA12"/>
<proteinExistence type="predicted"/>
<reference evidence="1" key="1">
    <citation type="journal article" date="2020" name="Nature">
        <title>Giant virus diversity and host interactions through global metagenomics.</title>
        <authorList>
            <person name="Schulz F."/>
            <person name="Roux S."/>
            <person name="Paez-Espino D."/>
            <person name="Jungbluth S."/>
            <person name="Walsh D.A."/>
            <person name="Denef V.J."/>
            <person name="McMahon K.D."/>
            <person name="Konstantinidis K.T."/>
            <person name="Eloe-Fadrosh E.A."/>
            <person name="Kyrpides N.C."/>
            <person name="Woyke T."/>
        </authorList>
    </citation>
    <scope>NUCLEOTIDE SEQUENCE</scope>
    <source>
        <strain evidence="1">GVMAG-S-1101178-73</strain>
    </source>
</reference>
<name>A0A6C0KA12_9ZZZZ</name>
<accession>A0A6C0KA12</accession>
<sequence>MSATKEAATKEAATKEAAISFDMLIENKTKEIISIYEEKNSKTKCKKMTADPSVLDFHSKKLINQINAALDKKHKGSAAYKRKCEQELSNALSQQ</sequence>